<dbReference type="InterPro" id="IPR036291">
    <property type="entry name" value="NAD(P)-bd_dom_sf"/>
</dbReference>
<dbReference type="PANTHER" id="PTHR43000">
    <property type="entry name" value="DTDP-D-GLUCOSE 4,6-DEHYDRATASE-RELATED"/>
    <property type="match status" value="1"/>
</dbReference>
<dbReference type="Proteomes" id="UP000191663">
    <property type="component" value="Unassembled WGS sequence"/>
</dbReference>
<reference evidence="3" key="1">
    <citation type="submission" date="2017-01" db="EMBL/GenBank/DDBJ databases">
        <title>Novel pathways for hydrocarbon cycling and metabolic interdependencies in hydrothermal sediment communities.</title>
        <authorList>
            <person name="Dombrowski N."/>
            <person name="Seitz K."/>
            <person name="Teske A."/>
            <person name="Baker B."/>
        </authorList>
    </citation>
    <scope>NUCLEOTIDE SEQUENCE [LARGE SCALE GENOMIC DNA]</scope>
</reference>
<evidence type="ECO:0000259" key="1">
    <source>
        <dbReference type="Pfam" id="PF16363"/>
    </source>
</evidence>
<proteinExistence type="predicted"/>
<evidence type="ECO:0000313" key="3">
    <source>
        <dbReference type="Proteomes" id="UP000191663"/>
    </source>
</evidence>
<gene>
    <name evidence="2" type="ORF">BXT86_06165</name>
</gene>
<dbReference type="SUPFAM" id="SSF51735">
    <property type="entry name" value="NAD(P)-binding Rossmann-fold domains"/>
    <property type="match status" value="1"/>
</dbReference>
<organism evidence="2 3">
    <name type="scientific">candidate division WOR-3 bacterium 4484_100</name>
    <dbReference type="NCBI Taxonomy" id="1936077"/>
    <lineage>
        <taxon>Bacteria</taxon>
        <taxon>Bacteria division WOR-3</taxon>
    </lineage>
</organism>
<dbReference type="InterPro" id="IPR016040">
    <property type="entry name" value="NAD(P)-bd_dom"/>
</dbReference>
<sequence length="305" mass="34550">MKTVLITGSEGFVGSYLLSALKEDLYKLVPTSHPKLIPKKGEYVPLDILNLEMTQEVIKAHRPDIIFHLAAISSVSRSFRDPPITYSTNVLGTVNLLESARALNSRVRFIYISTCEVYGGGRGLSEEDEVVLKNPYAVSKYAAELACQNYGQLGIDWIILRPFTHTGPGQPDNFVLASIARQIAEMEQDKRPPLIELGNIEAEREFMNVRDVVNAYRLALKKCRAKKIYNISSNRGYSISSVLQIFKKIARKKFEIKVTAERIRKVDIPYLIGDGKRFCRATGWKPKIPIEKTVEDLLNYWRAKI</sequence>
<dbReference type="EMBL" id="MUKB01000116">
    <property type="protein sequence ID" value="OPX17498.1"/>
    <property type="molecule type" value="Genomic_DNA"/>
</dbReference>
<dbReference type="Gene3D" id="3.90.25.10">
    <property type="entry name" value="UDP-galactose 4-epimerase, domain 1"/>
    <property type="match status" value="1"/>
</dbReference>
<protein>
    <recommendedName>
        <fullName evidence="1">NAD(P)-binding domain-containing protein</fullName>
    </recommendedName>
</protein>
<dbReference type="Pfam" id="PF16363">
    <property type="entry name" value="GDP_Man_Dehyd"/>
    <property type="match status" value="1"/>
</dbReference>
<dbReference type="AlphaFoldDB" id="A0A1V4QDR4"/>
<comment type="caution">
    <text evidence="2">The sequence shown here is derived from an EMBL/GenBank/DDBJ whole genome shotgun (WGS) entry which is preliminary data.</text>
</comment>
<name>A0A1V4QDR4_UNCW3</name>
<accession>A0A1V4QDR4</accession>
<dbReference type="Gene3D" id="3.40.50.720">
    <property type="entry name" value="NAD(P)-binding Rossmann-like Domain"/>
    <property type="match status" value="1"/>
</dbReference>
<evidence type="ECO:0000313" key="2">
    <source>
        <dbReference type="EMBL" id="OPX17498.1"/>
    </source>
</evidence>
<feature type="domain" description="NAD(P)-binding" evidence="1">
    <location>
        <begin position="5"/>
        <end position="296"/>
    </location>
</feature>